<gene>
    <name evidence="2" type="ORF">EZM97_28485</name>
</gene>
<protein>
    <submittedName>
        <fullName evidence="2">Uncharacterized protein</fullName>
    </submittedName>
</protein>
<evidence type="ECO:0000256" key="1">
    <source>
        <dbReference type="SAM" id="SignalP"/>
    </source>
</evidence>
<proteinExistence type="predicted"/>
<keyword evidence="3" id="KW-1185">Reference proteome</keyword>
<dbReference type="EMBL" id="SJTG01000004">
    <property type="protein sequence ID" value="TCI08555.1"/>
    <property type="molecule type" value="Genomic_DNA"/>
</dbReference>
<feature type="chain" id="PRO_5020552186" evidence="1">
    <location>
        <begin position="20"/>
        <end position="97"/>
    </location>
</feature>
<dbReference type="RefSeq" id="WP_131152992.1">
    <property type="nucleotide sequence ID" value="NZ_SJTG01000004.1"/>
</dbReference>
<dbReference type="Proteomes" id="UP000291822">
    <property type="component" value="Unassembled WGS sequence"/>
</dbReference>
<accession>A0A4R0YR16</accession>
<keyword evidence="1" id="KW-0732">Signal</keyword>
<evidence type="ECO:0000313" key="2">
    <source>
        <dbReference type="EMBL" id="TCI08555.1"/>
    </source>
</evidence>
<evidence type="ECO:0000313" key="3">
    <source>
        <dbReference type="Proteomes" id="UP000291822"/>
    </source>
</evidence>
<dbReference type="PROSITE" id="PS51257">
    <property type="entry name" value="PROKAR_LIPOPROTEIN"/>
    <property type="match status" value="1"/>
</dbReference>
<reference evidence="2 3" key="1">
    <citation type="submission" date="2019-02" db="EMBL/GenBank/DDBJ databases">
        <title>Dyella amyloliquefaciens sp. nov., isolated from forest soil.</title>
        <authorList>
            <person name="Gao Z.-H."/>
            <person name="Qiu L.-H."/>
        </authorList>
    </citation>
    <scope>NUCLEOTIDE SEQUENCE [LARGE SCALE GENOMIC DNA]</scope>
    <source>
        <strain evidence="2 3">KACC 12747</strain>
    </source>
</reference>
<dbReference type="AlphaFoldDB" id="A0A4R0YR16"/>
<comment type="caution">
    <text evidence="2">The sequence shown here is derived from an EMBL/GenBank/DDBJ whole genome shotgun (WGS) entry which is preliminary data.</text>
</comment>
<sequence>MRKFVIAPFVIAIALALGACNQAAPQTSNPVAGFVTDMHSFDAFIATHPTPDQFHQRYPDVQLVLPGTMTTMEVRANNSRYFAELDKEGRITGGRFG</sequence>
<organism evidence="2 3">
    <name type="scientific">Dyella soli</name>
    <dbReference type="NCBI Taxonomy" id="522319"/>
    <lineage>
        <taxon>Bacteria</taxon>
        <taxon>Pseudomonadati</taxon>
        <taxon>Pseudomonadota</taxon>
        <taxon>Gammaproteobacteria</taxon>
        <taxon>Lysobacterales</taxon>
        <taxon>Rhodanobacteraceae</taxon>
        <taxon>Dyella</taxon>
    </lineage>
</organism>
<feature type="signal peptide" evidence="1">
    <location>
        <begin position="1"/>
        <end position="19"/>
    </location>
</feature>
<name>A0A4R0YR16_9GAMM</name>